<dbReference type="GO" id="GO:0006508">
    <property type="term" value="P:proteolysis"/>
    <property type="evidence" value="ECO:0007669"/>
    <property type="project" value="InterPro"/>
</dbReference>
<organism evidence="3 4">
    <name type="scientific">Ignisphaera aggregans</name>
    <dbReference type="NCBI Taxonomy" id="334771"/>
    <lineage>
        <taxon>Archaea</taxon>
        <taxon>Thermoproteota</taxon>
        <taxon>Thermoprotei</taxon>
        <taxon>Desulfurococcales</taxon>
        <taxon>Desulfurococcaceae</taxon>
        <taxon>Ignisphaera</taxon>
    </lineage>
</organism>
<dbReference type="AlphaFoldDB" id="A0A832YX49"/>
<dbReference type="PANTHER" id="PTHR43666:SF1">
    <property type="entry name" value="CONSERVED PROTEIN"/>
    <property type="match status" value="1"/>
</dbReference>
<dbReference type="Proteomes" id="UP000605805">
    <property type="component" value="Unassembled WGS sequence"/>
</dbReference>
<dbReference type="EMBL" id="DQTV01000028">
    <property type="protein sequence ID" value="HIP56668.1"/>
    <property type="molecule type" value="Genomic_DNA"/>
</dbReference>
<evidence type="ECO:0000313" key="4">
    <source>
        <dbReference type="Proteomes" id="UP000605805"/>
    </source>
</evidence>
<dbReference type="InterPro" id="IPR045569">
    <property type="entry name" value="Metalloprtase-TldD/E_C"/>
</dbReference>
<dbReference type="Gene3D" id="3.30.2290.10">
    <property type="entry name" value="PmbA/TldD superfamily"/>
    <property type="match status" value="1"/>
</dbReference>
<protein>
    <submittedName>
        <fullName evidence="3">TldD/PmbA family protein</fullName>
    </submittedName>
</protein>
<feature type="domain" description="Metalloprotease TldD/E C-terminal" evidence="1">
    <location>
        <begin position="219"/>
        <end position="440"/>
    </location>
</feature>
<comment type="caution">
    <text evidence="3">The sequence shown here is derived from an EMBL/GenBank/DDBJ whole genome shotgun (WGS) entry which is preliminary data.</text>
</comment>
<dbReference type="InterPro" id="IPR036059">
    <property type="entry name" value="TldD/PmbA_sf"/>
</dbReference>
<dbReference type="InterPro" id="IPR045570">
    <property type="entry name" value="Metalloprtase-TldD/E_cen_dom"/>
</dbReference>
<dbReference type="Pfam" id="PF19290">
    <property type="entry name" value="PmbA_TldD_2nd"/>
    <property type="match status" value="1"/>
</dbReference>
<dbReference type="Pfam" id="PF19289">
    <property type="entry name" value="PmbA_TldD_3rd"/>
    <property type="match status" value="1"/>
</dbReference>
<dbReference type="InterPro" id="IPR035068">
    <property type="entry name" value="TldD/PmbA_N"/>
</dbReference>
<feature type="domain" description="Metalloprotease TldD/E central" evidence="2">
    <location>
        <begin position="137"/>
        <end position="212"/>
    </location>
</feature>
<proteinExistence type="predicted"/>
<accession>A0A832YX49</accession>
<evidence type="ECO:0000313" key="3">
    <source>
        <dbReference type="EMBL" id="HIP56668.1"/>
    </source>
</evidence>
<evidence type="ECO:0000259" key="2">
    <source>
        <dbReference type="Pfam" id="PF19290"/>
    </source>
</evidence>
<evidence type="ECO:0000259" key="1">
    <source>
        <dbReference type="Pfam" id="PF19289"/>
    </source>
</evidence>
<gene>
    <name evidence="3" type="ORF">EYH02_01145</name>
</gene>
<dbReference type="SUPFAM" id="SSF111283">
    <property type="entry name" value="Putative modulator of DNA gyrase, PmbA/TldD"/>
    <property type="match status" value="1"/>
</dbReference>
<reference evidence="3" key="1">
    <citation type="journal article" date="2020" name="ISME J.">
        <title>Gammaproteobacteria mediating utilization of methyl-, sulfur- and petroleum organic compounds in deep ocean hydrothermal plumes.</title>
        <authorList>
            <person name="Zhou Z."/>
            <person name="Liu Y."/>
            <person name="Pan J."/>
            <person name="Cron B.R."/>
            <person name="Toner B.M."/>
            <person name="Anantharaman K."/>
            <person name="Breier J.A."/>
            <person name="Dick G.J."/>
            <person name="Li M."/>
        </authorList>
    </citation>
    <scope>NUCLEOTIDE SEQUENCE</scope>
    <source>
        <strain evidence="3">SZUA-1435</strain>
    </source>
</reference>
<dbReference type="PANTHER" id="PTHR43666">
    <property type="entry name" value="TLDD PROTEIN"/>
    <property type="match status" value="1"/>
</dbReference>
<sequence>MTEDVLQLALYAVERGKVHGFDEVAALVSMTKRTMVKFANNEVTVVQSWIDTETAIYVARRSRIMVINSACRDRECVDRVLRSAIERIDHVDVSEIYAPLPSPTGKPLTGLVDKRIVESPEIVIESVPKLIDTSLREGAEKVAGVLYAGYRRKGLATSSGAELAEEATFIEVYARAFYRENSGHWAWTSTRFDEEKIVDVGRRAASYAKISLPVTTIEPGRYTAILSPLVVGNLMTYLAHAASALMAMIGMSLFTKYGPGTRVGNEMVSIIDEPHDPELPNSTGFDDEGVETRRKYILRKGVFETYLHNTKTARRMGAETTGNAGWLDPHPWNIVVEPGDMSEDEMFREVRRGLFVLNNWYTRYQNMVEGQFSTVTRDTVIYIENGEPRAIVKRLRIAETFPNMLRSVVGVSKTRYDIAWWEVEVPTRAPFMLIENVQFTKPEV</sequence>
<name>A0A832YX49_9CREN</name>
<dbReference type="GO" id="GO:0008237">
    <property type="term" value="F:metallopeptidase activity"/>
    <property type="evidence" value="ECO:0007669"/>
    <property type="project" value="InterPro"/>
</dbReference>